<reference evidence="2" key="2">
    <citation type="submission" date="2017-06" db="EMBL/GenBank/DDBJ databases">
        <title>WGS assembly of Brachypodium distachyon.</title>
        <authorList>
            <consortium name="The International Brachypodium Initiative"/>
            <person name="Lucas S."/>
            <person name="Harmon-Smith M."/>
            <person name="Lail K."/>
            <person name="Tice H."/>
            <person name="Grimwood J."/>
            <person name="Bruce D."/>
            <person name="Barry K."/>
            <person name="Shu S."/>
            <person name="Lindquist E."/>
            <person name="Wang M."/>
            <person name="Pitluck S."/>
            <person name="Vogel J.P."/>
            <person name="Garvin D.F."/>
            <person name="Mockler T.C."/>
            <person name="Schmutz J."/>
            <person name="Rokhsar D."/>
            <person name="Bevan M.W."/>
        </authorList>
    </citation>
    <scope>NUCLEOTIDE SEQUENCE</scope>
    <source>
        <strain evidence="2">Bd21</strain>
    </source>
</reference>
<reference evidence="3" key="3">
    <citation type="submission" date="2018-08" db="UniProtKB">
        <authorList>
            <consortium name="EnsemblPlants"/>
        </authorList>
    </citation>
    <scope>IDENTIFICATION</scope>
    <source>
        <strain evidence="3">cv. Bd21</strain>
    </source>
</reference>
<dbReference type="GeneID" id="100843170"/>
<gene>
    <name evidence="3" type="primary">LOC100843170</name>
    <name evidence="2" type="ORF">BRADI_3g06570v3</name>
</gene>
<dbReference type="RefSeq" id="XP_010233949.1">
    <property type="nucleotide sequence ID" value="XM_010235647.3"/>
</dbReference>
<reference evidence="2 3" key="1">
    <citation type="journal article" date="2010" name="Nature">
        <title>Genome sequencing and analysis of the model grass Brachypodium distachyon.</title>
        <authorList>
            <consortium name="International Brachypodium Initiative"/>
        </authorList>
    </citation>
    <scope>NUCLEOTIDE SEQUENCE [LARGE SCALE GENOMIC DNA]</scope>
    <source>
        <strain evidence="2">Bd21</strain>
        <strain evidence="3">cv. Bd21</strain>
    </source>
</reference>
<accession>I1HY58</accession>
<dbReference type="AlphaFoldDB" id="I1HY58"/>
<dbReference type="eggNOG" id="ENOG502RYZD">
    <property type="taxonomic scope" value="Eukaryota"/>
</dbReference>
<dbReference type="Proteomes" id="UP000008810">
    <property type="component" value="Chromosome 3"/>
</dbReference>
<dbReference type="OrthoDB" id="730111at2759"/>
<evidence type="ECO:0000313" key="2">
    <source>
        <dbReference type="EMBL" id="KQJ93766.1"/>
    </source>
</evidence>
<dbReference type="STRING" id="15368.I1HY58"/>
<dbReference type="KEGG" id="bdi:100843170"/>
<dbReference type="HOGENOM" id="CLU_726416_0_0_1"/>
<keyword evidence="4" id="KW-1185">Reference proteome</keyword>
<protein>
    <submittedName>
        <fullName evidence="2 3">Uncharacterized protein</fullName>
    </submittedName>
</protein>
<dbReference type="PANTHER" id="PTHR38530">
    <property type="entry name" value="OS06G0468300 PROTEIN"/>
    <property type="match status" value="1"/>
</dbReference>
<feature type="compositionally biased region" description="Basic residues" evidence="1">
    <location>
        <begin position="25"/>
        <end position="35"/>
    </location>
</feature>
<dbReference type="Gramene" id="KQJ93766">
    <property type="protein sequence ID" value="KQJ93766"/>
    <property type="gene ID" value="BRADI_3g06570v3"/>
</dbReference>
<dbReference type="OMA" id="MVQEAPN"/>
<feature type="region of interest" description="Disordered" evidence="1">
    <location>
        <begin position="1"/>
        <end position="50"/>
    </location>
</feature>
<dbReference type="RefSeq" id="XP_014756389.1">
    <property type="nucleotide sequence ID" value="XM_014900903.2"/>
</dbReference>
<feature type="compositionally biased region" description="Basic and acidic residues" evidence="1">
    <location>
        <begin position="367"/>
        <end position="380"/>
    </location>
</feature>
<proteinExistence type="predicted"/>
<feature type="region of interest" description="Disordered" evidence="1">
    <location>
        <begin position="317"/>
        <end position="380"/>
    </location>
</feature>
<evidence type="ECO:0000256" key="1">
    <source>
        <dbReference type="SAM" id="MobiDB-lite"/>
    </source>
</evidence>
<feature type="compositionally biased region" description="Polar residues" evidence="1">
    <location>
        <begin position="353"/>
        <end position="364"/>
    </location>
</feature>
<name>I1HY58_BRADI</name>
<organism evidence="2">
    <name type="scientific">Brachypodium distachyon</name>
    <name type="common">Purple false brome</name>
    <name type="synonym">Trachynia distachya</name>
    <dbReference type="NCBI Taxonomy" id="15368"/>
    <lineage>
        <taxon>Eukaryota</taxon>
        <taxon>Viridiplantae</taxon>
        <taxon>Streptophyta</taxon>
        <taxon>Embryophyta</taxon>
        <taxon>Tracheophyta</taxon>
        <taxon>Spermatophyta</taxon>
        <taxon>Magnoliopsida</taxon>
        <taxon>Liliopsida</taxon>
        <taxon>Poales</taxon>
        <taxon>Poaceae</taxon>
        <taxon>BOP clade</taxon>
        <taxon>Pooideae</taxon>
        <taxon>Stipodae</taxon>
        <taxon>Brachypodieae</taxon>
        <taxon>Brachypodium</taxon>
    </lineage>
</organism>
<feature type="region of interest" description="Disordered" evidence="1">
    <location>
        <begin position="177"/>
        <end position="196"/>
    </location>
</feature>
<sequence>MVQSAPSSPTPAPKADHPSPPSRLLSKHRPRRRAAPPRQTPPPPAPTRGQPDLNLCRCCGARFPPPPPGAKPRPVRALRSVWRIVLLCSECLPLIRSAVVCSYCLSLDNLPPEDSSVTCRSCNRCVHRHCIPSEHRTALIQPVDLENFVCVDCCPTLKPGSKNVCAREPTSSVRGKGEAVTVSKLNSPGKTVPASKRAKEATVLIAGAEGSGSKGTSDPDLPDEKLALQLHLAMNGSQRISRSSSASWAASGGKGKGQKVVVSATNANGDQGLCVTNMMYELEDDLSGAEMGDNSDAEHDTLLDPSVTVVLALECKGKQSQERMRGKRKGPPGTNHNDVVDRYKKKYTKRNSSKNAKVISTGSKTMPDGKDMDRDDGGKA</sequence>
<evidence type="ECO:0000313" key="4">
    <source>
        <dbReference type="Proteomes" id="UP000008810"/>
    </source>
</evidence>
<evidence type="ECO:0000313" key="3">
    <source>
        <dbReference type="EnsemblPlants" id="KQJ93766"/>
    </source>
</evidence>
<dbReference type="EMBL" id="CM000882">
    <property type="protein sequence ID" value="KQJ93766.1"/>
    <property type="molecule type" value="Genomic_DNA"/>
</dbReference>
<feature type="compositionally biased region" description="Basic residues" evidence="1">
    <location>
        <begin position="343"/>
        <end position="352"/>
    </location>
</feature>
<dbReference type="EnsemblPlants" id="KQJ93766">
    <property type="protein sequence ID" value="KQJ93766"/>
    <property type="gene ID" value="BRADI_3g06570v3"/>
</dbReference>